<protein>
    <submittedName>
        <fullName evidence="2">Uncharacterized protein</fullName>
    </submittedName>
</protein>
<gene>
    <name evidence="2" type="ORF">HDA36_000027</name>
</gene>
<evidence type="ECO:0000313" key="2">
    <source>
        <dbReference type="EMBL" id="MBB5429943.1"/>
    </source>
</evidence>
<comment type="caution">
    <text evidence="2">The sequence shown here is derived from an EMBL/GenBank/DDBJ whole genome shotgun (WGS) entry which is preliminary data.</text>
</comment>
<reference evidence="2 3" key="1">
    <citation type="submission" date="2020-08" db="EMBL/GenBank/DDBJ databases">
        <title>Sequencing the genomes of 1000 actinobacteria strains.</title>
        <authorList>
            <person name="Klenk H.-P."/>
        </authorList>
    </citation>
    <scope>NUCLEOTIDE SEQUENCE [LARGE SCALE GENOMIC DNA]</scope>
    <source>
        <strain evidence="2 3">DSM 44551</strain>
    </source>
</reference>
<name>A0A7W8QGB8_9ACTN</name>
<sequence length="65" mass="7033">MPKKNALPPPAGDPEAQAQRTETLGRARRLHEYREVAAAYYDARRLLDELATAPDPDGDDGEGAG</sequence>
<dbReference type="EMBL" id="JACHDB010000001">
    <property type="protein sequence ID" value="MBB5429943.1"/>
    <property type="molecule type" value="Genomic_DNA"/>
</dbReference>
<proteinExistence type="predicted"/>
<keyword evidence="3" id="KW-1185">Reference proteome</keyword>
<feature type="region of interest" description="Disordered" evidence="1">
    <location>
        <begin position="1"/>
        <end position="27"/>
    </location>
</feature>
<accession>A0A7W8QGB8</accession>
<dbReference type="Proteomes" id="UP000572635">
    <property type="component" value="Unassembled WGS sequence"/>
</dbReference>
<organism evidence="2 3">
    <name type="scientific">Nocardiopsis composta</name>
    <dbReference type="NCBI Taxonomy" id="157465"/>
    <lineage>
        <taxon>Bacteria</taxon>
        <taxon>Bacillati</taxon>
        <taxon>Actinomycetota</taxon>
        <taxon>Actinomycetes</taxon>
        <taxon>Streptosporangiales</taxon>
        <taxon>Nocardiopsidaceae</taxon>
        <taxon>Nocardiopsis</taxon>
    </lineage>
</organism>
<dbReference type="RefSeq" id="WP_184387436.1">
    <property type="nucleotide sequence ID" value="NZ_BAAAJD010000209.1"/>
</dbReference>
<evidence type="ECO:0000256" key="1">
    <source>
        <dbReference type="SAM" id="MobiDB-lite"/>
    </source>
</evidence>
<evidence type="ECO:0000313" key="3">
    <source>
        <dbReference type="Proteomes" id="UP000572635"/>
    </source>
</evidence>
<dbReference type="AlphaFoldDB" id="A0A7W8QGB8"/>